<dbReference type="SMART" id="SM00867">
    <property type="entry name" value="YceI"/>
    <property type="match status" value="1"/>
</dbReference>
<evidence type="ECO:0000259" key="1">
    <source>
        <dbReference type="SMART" id="SM00867"/>
    </source>
</evidence>
<dbReference type="KEGG" id="abac:LuPra_04114"/>
<dbReference type="InterPro" id="IPR007372">
    <property type="entry name" value="Lipid/polyisoprenoid-bd_YceI"/>
</dbReference>
<reference evidence="3" key="2">
    <citation type="submission" date="2016-04" db="EMBL/GenBank/DDBJ databases">
        <title>First Complete Genome Sequence of a Subdivision 6 Acidobacterium.</title>
        <authorList>
            <person name="Huang S."/>
            <person name="Vieira S."/>
            <person name="Bunk B."/>
            <person name="Riedel T."/>
            <person name="Sproeer C."/>
            <person name="Overmann J."/>
        </authorList>
    </citation>
    <scope>NUCLEOTIDE SEQUENCE [LARGE SCALE GENOMIC DNA]</scope>
    <source>
        <strain evidence="3">DSM 100886 HEG_-6_39</strain>
    </source>
</reference>
<dbReference type="Proteomes" id="UP000076079">
    <property type="component" value="Chromosome"/>
</dbReference>
<dbReference type="Pfam" id="PF04264">
    <property type="entry name" value="YceI"/>
    <property type="match status" value="1"/>
</dbReference>
<sequence>MIDNVCLNIYCRHMHSGLQLELNQSRPFQSSHDDTFGGLAHIQESKDKTMTTTATATAPIGLQTYAIDVTHSDATFAVRHLITKVRGRFSEFAGTIAFDDANPANSTVTFTIQAASIDTNQKDRDAHLRSGDFFDTEKFPTITFVSTSLAARGGELFEVTGDFTIRDVTRRITLPVSFLGKAADPWGNERIFFEAEYTLNRKDYGLNWNAALETGGFLVGDDVKITLSVQAVPSK</sequence>
<dbReference type="PANTHER" id="PTHR34406">
    <property type="entry name" value="PROTEIN YCEI"/>
    <property type="match status" value="1"/>
</dbReference>
<reference evidence="2 3" key="1">
    <citation type="journal article" date="2016" name="Genome Announc.">
        <title>First Complete Genome Sequence of a Subdivision 6 Acidobacterium Strain.</title>
        <authorList>
            <person name="Huang S."/>
            <person name="Vieira S."/>
            <person name="Bunk B."/>
            <person name="Riedel T."/>
            <person name="Sproer C."/>
            <person name="Overmann J."/>
        </authorList>
    </citation>
    <scope>NUCLEOTIDE SEQUENCE [LARGE SCALE GENOMIC DNA]</scope>
    <source>
        <strain evidence="3">DSM 100886 HEG_-6_39</strain>
    </source>
</reference>
<dbReference type="EMBL" id="CP015136">
    <property type="protein sequence ID" value="AMY10871.1"/>
    <property type="molecule type" value="Genomic_DNA"/>
</dbReference>
<dbReference type="Gene3D" id="2.40.128.110">
    <property type="entry name" value="Lipid/polyisoprenoid-binding, YceI-like"/>
    <property type="match status" value="1"/>
</dbReference>
<proteinExistence type="predicted"/>
<keyword evidence="3" id="KW-1185">Reference proteome</keyword>
<feature type="domain" description="Lipid/polyisoprenoid-binding YceI-like" evidence="1">
    <location>
        <begin position="64"/>
        <end position="232"/>
    </location>
</feature>
<dbReference type="InterPro" id="IPR036761">
    <property type="entry name" value="TTHA0802/YceI-like_sf"/>
</dbReference>
<evidence type="ECO:0000313" key="3">
    <source>
        <dbReference type="Proteomes" id="UP000076079"/>
    </source>
</evidence>
<evidence type="ECO:0000313" key="2">
    <source>
        <dbReference type="EMBL" id="AMY10871.1"/>
    </source>
</evidence>
<dbReference type="SUPFAM" id="SSF101874">
    <property type="entry name" value="YceI-like"/>
    <property type="match status" value="1"/>
</dbReference>
<name>A0A143PR15_LUTPR</name>
<dbReference type="RefSeq" id="WP_234800484.1">
    <property type="nucleotide sequence ID" value="NZ_CP015136.1"/>
</dbReference>
<gene>
    <name evidence="2" type="ORF">LuPra_04114</name>
</gene>
<dbReference type="PANTHER" id="PTHR34406:SF1">
    <property type="entry name" value="PROTEIN YCEI"/>
    <property type="match status" value="1"/>
</dbReference>
<accession>A0A143PR15</accession>
<dbReference type="AlphaFoldDB" id="A0A143PR15"/>
<dbReference type="PATRIC" id="fig|1813736.3.peg.4352"/>
<protein>
    <recommendedName>
        <fullName evidence="1">Lipid/polyisoprenoid-binding YceI-like domain-containing protein</fullName>
    </recommendedName>
</protein>
<organism evidence="2 3">
    <name type="scientific">Luteitalea pratensis</name>
    <dbReference type="NCBI Taxonomy" id="1855912"/>
    <lineage>
        <taxon>Bacteria</taxon>
        <taxon>Pseudomonadati</taxon>
        <taxon>Acidobacteriota</taxon>
        <taxon>Vicinamibacteria</taxon>
        <taxon>Vicinamibacterales</taxon>
        <taxon>Vicinamibacteraceae</taxon>
        <taxon>Luteitalea</taxon>
    </lineage>
</organism>